<organism evidence="10 11">
    <name type="scientific">Prochlorococcus marinus XMU1408</name>
    <dbReference type="NCBI Taxonomy" id="2213228"/>
    <lineage>
        <taxon>Bacteria</taxon>
        <taxon>Bacillati</taxon>
        <taxon>Cyanobacteriota</taxon>
        <taxon>Cyanophyceae</taxon>
        <taxon>Synechococcales</taxon>
        <taxon>Prochlorococcaceae</taxon>
        <taxon>Prochlorococcus</taxon>
    </lineage>
</organism>
<comment type="caution">
    <text evidence="10">The sequence shown here is derived from an EMBL/GenBank/DDBJ whole genome shotgun (WGS) entry which is preliminary data.</text>
</comment>
<dbReference type="PANTHER" id="PTHR30413:SF10">
    <property type="entry name" value="CAPSULE POLYSACCHARIDE EXPORT INNER-MEMBRANE PROTEIN CTRC"/>
    <property type="match status" value="1"/>
</dbReference>
<dbReference type="OrthoDB" id="540001at2"/>
<proteinExistence type="inferred from homology"/>
<dbReference type="EMBL" id="QJUE01000006">
    <property type="protein sequence ID" value="PYE00693.1"/>
    <property type="molecule type" value="Genomic_DNA"/>
</dbReference>
<protein>
    <submittedName>
        <fullName evidence="10">Phosphate ABC transporter permease</fullName>
    </submittedName>
</protein>
<evidence type="ECO:0000313" key="10">
    <source>
        <dbReference type="EMBL" id="PYE00693.1"/>
    </source>
</evidence>
<evidence type="ECO:0000256" key="6">
    <source>
        <dbReference type="ARBA" id="ARBA00022989"/>
    </source>
</evidence>
<dbReference type="Pfam" id="PF01061">
    <property type="entry name" value="ABC2_membrane"/>
    <property type="match status" value="1"/>
</dbReference>
<evidence type="ECO:0000256" key="7">
    <source>
        <dbReference type="ARBA" id="ARBA00023136"/>
    </source>
</evidence>
<gene>
    <name evidence="10" type="ORF">DNJ73_09120</name>
</gene>
<dbReference type="PANTHER" id="PTHR30413">
    <property type="entry name" value="INNER MEMBRANE TRANSPORT PERMEASE"/>
    <property type="match status" value="1"/>
</dbReference>
<keyword evidence="3" id="KW-0813">Transport</keyword>
<feature type="transmembrane region" description="Helical" evidence="8">
    <location>
        <begin position="71"/>
        <end position="97"/>
    </location>
</feature>
<evidence type="ECO:0000256" key="5">
    <source>
        <dbReference type="ARBA" id="ARBA00022692"/>
    </source>
</evidence>
<comment type="similarity">
    <text evidence="2">Belongs to the ABC-2 integral membrane protein family.</text>
</comment>
<dbReference type="GO" id="GO:0015920">
    <property type="term" value="P:lipopolysaccharide transport"/>
    <property type="evidence" value="ECO:0007669"/>
    <property type="project" value="TreeGrafter"/>
</dbReference>
<keyword evidence="5 8" id="KW-0812">Transmembrane</keyword>
<keyword evidence="6 8" id="KW-1133">Transmembrane helix</keyword>
<comment type="subcellular location">
    <subcellularLocation>
        <location evidence="1">Cell membrane</location>
        <topology evidence="1">Multi-pass membrane protein</topology>
    </subcellularLocation>
</comment>
<evidence type="ECO:0000256" key="1">
    <source>
        <dbReference type="ARBA" id="ARBA00004651"/>
    </source>
</evidence>
<dbReference type="InterPro" id="IPR013525">
    <property type="entry name" value="ABC2_TM"/>
</dbReference>
<sequence>MIIIVKMLLDNFKFAFKTRKAWWYTATSRSRARFARTTLGSFWLGLSNLLSIGTLGVVYGTVFSVDNFSSYFIYLGFGLVIWNTISSSISNSPNLFVHNSSNIKNMNLKPIFYTLEEWSFQVQTFIQSFILVFLVFLFFKLSLISNLLIYSWIPFFNFLIFIYWFPVIVCLISVRFTDIAQLVPIVLQLVFLTSPILYTKESLGSLSWITNLNFIYQILDPLRLSIINGSINYQNSILILSFNFVGLFITFRLLDLESKRLPFLL</sequence>
<keyword evidence="7 8" id="KW-0472">Membrane</keyword>
<evidence type="ECO:0000256" key="2">
    <source>
        <dbReference type="ARBA" id="ARBA00007783"/>
    </source>
</evidence>
<reference evidence="10 11" key="1">
    <citation type="journal article" date="2018" name="Appl. Environ. Microbiol.">
        <title>Genome rearrangement shapes Prochlorococcus ecological adaptation.</title>
        <authorList>
            <person name="Yan W."/>
            <person name="Wei S."/>
            <person name="Wang Q."/>
            <person name="Xiao X."/>
            <person name="Zeng Q."/>
            <person name="Jiao N."/>
            <person name="Zhang R."/>
        </authorList>
    </citation>
    <scope>NUCLEOTIDE SEQUENCE [LARGE SCALE GENOMIC DNA]</scope>
    <source>
        <strain evidence="10 11">XMU1408</strain>
    </source>
</reference>
<evidence type="ECO:0000313" key="11">
    <source>
        <dbReference type="Proteomes" id="UP000247807"/>
    </source>
</evidence>
<feature type="domain" description="ABC-2 type transporter transmembrane" evidence="9">
    <location>
        <begin position="39"/>
        <end position="224"/>
    </location>
</feature>
<feature type="transmembrane region" description="Helical" evidence="8">
    <location>
        <begin position="39"/>
        <end position="59"/>
    </location>
</feature>
<evidence type="ECO:0000259" key="9">
    <source>
        <dbReference type="Pfam" id="PF01061"/>
    </source>
</evidence>
<dbReference type="GO" id="GO:0140359">
    <property type="term" value="F:ABC-type transporter activity"/>
    <property type="evidence" value="ECO:0007669"/>
    <property type="project" value="InterPro"/>
</dbReference>
<evidence type="ECO:0000256" key="4">
    <source>
        <dbReference type="ARBA" id="ARBA00022475"/>
    </source>
</evidence>
<evidence type="ECO:0000256" key="3">
    <source>
        <dbReference type="ARBA" id="ARBA00022448"/>
    </source>
</evidence>
<accession>A0A318R0L9</accession>
<feature type="transmembrane region" description="Helical" evidence="8">
    <location>
        <begin position="151"/>
        <end position="172"/>
    </location>
</feature>
<dbReference type="GO" id="GO:0005886">
    <property type="term" value="C:plasma membrane"/>
    <property type="evidence" value="ECO:0007669"/>
    <property type="project" value="UniProtKB-SubCell"/>
</dbReference>
<dbReference type="AlphaFoldDB" id="A0A318R0L9"/>
<keyword evidence="4" id="KW-1003">Cell membrane</keyword>
<dbReference type="Proteomes" id="UP000247807">
    <property type="component" value="Unassembled WGS sequence"/>
</dbReference>
<evidence type="ECO:0000256" key="8">
    <source>
        <dbReference type="SAM" id="Phobius"/>
    </source>
</evidence>
<feature type="transmembrane region" description="Helical" evidence="8">
    <location>
        <begin position="233"/>
        <end position="254"/>
    </location>
</feature>
<feature type="transmembrane region" description="Helical" evidence="8">
    <location>
        <begin position="118"/>
        <end position="139"/>
    </location>
</feature>
<name>A0A318R0L9_PROMR</name>